<proteinExistence type="predicted"/>
<sequence length="177" mass="19451">MTDVQNDMAWRHQMLSEVQPLDRPTASPSELKFVCRNPLSWNYGVEVKLASSKSSASSSMQSSAKSYSASSRSKSSLRSSSYASLTSGPARSSLLSMELDHERKMREAMEREVQELKAKLSRMDPSMLPAAGLASKQGKGPKVPCWQDQESLDGGKSKPSVRRAAKDGFEHSQILQP</sequence>
<reference evidence="1 2" key="1">
    <citation type="submission" date="2024-02" db="EMBL/GenBank/DDBJ databases">
        <authorList>
            <person name="Chen Y."/>
            <person name="Shah S."/>
            <person name="Dougan E. K."/>
            <person name="Thang M."/>
            <person name="Chan C."/>
        </authorList>
    </citation>
    <scope>NUCLEOTIDE SEQUENCE [LARGE SCALE GENOMIC DNA]</scope>
</reference>
<comment type="caution">
    <text evidence="1">The sequence shown here is derived from an EMBL/GenBank/DDBJ whole genome shotgun (WGS) entry which is preliminary data.</text>
</comment>
<organism evidence="1 2">
    <name type="scientific">Durusdinium trenchii</name>
    <dbReference type="NCBI Taxonomy" id="1381693"/>
    <lineage>
        <taxon>Eukaryota</taxon>
        <taxon>Sar</taxon>
        <taxon>Alveolata</taxon>
        <taxon>Dinophyceae</taxon>
        <taxon>Suessiales</taxon>
        <taxon>Symbiodiniaceae</taxon>
        <taxon>Durusdinium</taxon>
    </lineage>
</organism>
<evidence type="ECO:0000313" key="1">
    <source>
        <dbReference type="EMBL" id="CAK9019770.1"/>
    </source>
</evidence>
<gene>
    <name evidence="1" type="ORF">SCF082_LOCUS14655</name>
</gene>
<name>A0ABP0JZ41_9DINO</name>
<accession>A0ABP0JZ41</accession>
<keyword evidence="2" id="KW-1185">Reference proteome</keyword>
<protein>
    <submittedName>
        <fullName evidence="1">Uncharacterized protein</fullName>
    </submittedName>
</protein>
<dbReference type="EMBL" id="CAXAMM010009225">
    <property type="protein sequence ID" value="CAK9019770.1"/>
    <property type="molecule type" value="Genomic_DNA"/>
</dbReference>
<dbReference type="Proteomes" id="UP001642464">
    <property type="component" value="Unassembled WGS sequence"/>
</dbReference>
<evidence type="ECO:0000313" key="2">
    <source>
        <dbReference type="Proteomes" id="UP001642464"/>
    </source>
</evidence>